<proteinExistence type="predicted"/>
<dbReference type="SUPFAM" id="SSF56059">
    <property type="entry name" value="Glutathione synthetase ATP-binding domain-like"/>
    <property type="match status" value="1"/>
</dbReference>
<gene>
    <name evidence="2" type="ORF">SAMN06264365_112244</name>
</gene>
<dbReference type="Gene3D" id="3.30.470.20">
    <property type="entry name" value="ATP-grasp fold, B domain"/>
    <property type="match status" value="1"/>
</dbReference>
<dbReference type="RefSeq" id="WP_089296313.1">
    <property type="nucleotide sequence ID" value="NZ_BOMU01000063.1"/>
</dbReference>
<dbReference type="NCBIfam" id="NF038074">
    <property type="entry name" value="fam_STM4014"/>
    <property type="match status" value="1"/>
</dbReference>
<dbReference type="OrthoDB" id="9789963at2"/>
<reference evidence="2 3" key="1">
    <citation type="submission" date="2017-06" db="EMBL/GenBank/DDBJ databases">
        <authorList>
            <person name="Kim H.J."/>
            <person name="Triplett B.A."/>
        </authorList>
    </citation>
    <scope>NUCLEOTIDE SEQUENCE [LARGE SCALE GENOMIC DNA]</scope>
    <source>
        <strain evidence="2 3">DSM 43151</strain>
    </source>
</reference>
<keyword evidence="3" id="KW-1185">Reference proteome</keyword>
<dbReference type="Proteomes" id="UP000198415">
    <property type="component" value="Unassembled WGS sequence"/>
</dbReference>
<feature type="region of interest" description="Disordered" evidence="1">
    <location>
        <begin position="150"/>
        <end position="205"/>
    </location>
</feature>
<dbReference type="InterPro" id="IPR047778">
    <property type="entry name" value="STM4014-like"/>
</dbReference>
<dbReference type="EMBL" id="FZNR01000012">
    <property type="protein sequence ID" value="SNS26909.1"/>
    <property type="molecule type" value="Genomic_DNA"/>
</dbReference>
<evidence type="ECO:0008006" key="4">
    <source>
        <dbReference type="Google" id="ProtNLM"/>
    </source>
</evidence>
<protein>
    <recommendedName>
        <fullName evidence="4">ATP-grasp domain-containing protein</fullName>
    </recommendedName>
</protein>
<name>A0A239D3U9_9ACTN</name>
<accession>A0A239D3U9</accession>
<organism evidence="2 3">
    <name type="scientific">Actinoplanes regularis</name>
    <dbReference type="NCBI Taxonomy" id="52697"/>
    <lineage>
        <taxon>Bacteria</taxon>
        <taxon>Bacillati</taxon>
        <taxon>Actinomycetota</taxon>
        <taxon>Actinomycetes</taxon>
        <taxon>Micromonosporales</taxon>
        <taxon>Micromonosporaceae</taxon>
        <taxon>Actinoplanes</taxon>
    </lineage>
</organism>
<evidence type="ECO:0000256" key="1">
    <source>
        <dbReference type="SAM" id="MobiDB-lite"/>
    </source>
</evidence>
<dbReference type="AlphaFoldDB" id="A0A239D3U9"/>
<evidence type="ECO:0000313" key="2">
    <source>
        <dbReference type="EMBL" id="SNS26909.1"/>
    </source>
</evidence>
<evidence type="ECO:0000313" key="3">
    <source>
        <dbReference type="Proteomes" id="UP000198415"/>
    </source>
</evidence>
<sequence>MRLAVVGNPENRRVAQFVAAVERAGLRTPEIFPWRDVLLSGRVPGPGSLVRIDSPGENAEVDRLLRALGGDLAAEPAEHGEIIGGAAAFAGLRQALGTVAAGGGTLLNQPADILAMTAKPRCHAVLSAAGIPVPPALKDGGIGTPAAKEGATGIPSLEDGTTGIPTLKDGATGTPAAKEGGTAVPASEDGATGVPAWEDGSGRASPGPVDSYLALRTAMRTAGWNRVFVKPAYGSSASGVLALAVGTGRRILAVTSVELSQGRIFNNLRVRRYDDEESIAAIVDRLAGDGLHVERWYPKAALDGRVLDLRVVVIAGRARHVVVRTSRSPMTNLHLGNARGDVAAVRAAAGERAWDAAMRTCERAAACFPRTLHAGVDLMFRTGWREHAVAEVNAFGDLLPGVLSADGLDTYGAQVAAVLTGWPGADARHDPASG</sequence>